<keyword evidence="5" id="KW-1185">Reference proteome</keyword>
<evidence type="ECO:0000313" key="4">
    <source>
        <dbReference type="Proteomes" id="UP000295132"/>
    </source>
</evidence>
<accession>A0A4R5VVB4</accession>
<reference evidence="2" key="2">
    <citation type="submission" date="2023-08" db="EMBL/GenBank/DDBJ databases">
        <title>Nitrogen cycling bacteria in agricultural field soils.</title>
        <authorList>
            <person name="Jang J."/>
        </authorList>
    </citation>
    <scope>NUCLEOTIDE SEQUENCE</scope>
    <source>
        <strain evidence="2">PS3-36</strain>
    </source>
</reference>
<dbReference type="AlphaFoldDB" id="A0A4R5VVB4"/>
<dbReference type="Proteomes" id="UP000295132">
    <property type="component" value="Unassembled WGS sequence"/>
</dbReference>
<dbReference type="EMBL" id="JAVGVR010000001">
    <property type="protein sequence ID" value="MDQ6597534.1"/>
    <property type="molecule type" value="Genomic_DNA"/>
</dbReference>
<comment type="caution">
    <text evidence="3">The sequence shown here is derived from an EMBL/GenBank/DDBJ whole genome shotgun (WGS) entry which is preliminary data.</text>
</comment>
<feature type="region of interest" description="Disordered" evidence="1">
    <location>
        <begin position="1"/>
        <end position="33"/>
    </location>
</feature>
<evidence type="ECO:0000313" key="2">
    <source>
        <dbReference type="EMBL" id="MDQ6597534.1"/>
    </source>
</evidence>
<dbReference type="RefSeq" id="WP_133333392.1">
    <property type="nucleotide sequence ID" value="NZ_JAVGVR010000001.1"/>
</dbReference>
<sequence>MAKKEKFSPQEFQNETEGNVIDQTRQSDKSNIELNDIKSETVIIGGGDPNLSPDAGKPLI</sequence>
<evidence type="ECO:0000313" key="3">
    <source>
        <dbReference type="EMBL" id="TDK63046.1"/>
    </source>
</evidence>
<gene>
    <name evidence="3" type="ORF">E2K98_06210</name>
    <name evidence="2" type="ORF">RCG21_14390</name>
</gene>
<reference evidence="3 4" key="1">
    <citation type="submission" date="2019-03" db="EMBL/GenBank/DDBJ databases">
        <title>Bacillus niacini sp. nov. a Nicotinate-Metabolizing Mesophile Isolated from Soil.</title>
        <authorList>
            <person name="Zhang G."/>
        </authorList>
    </citation>
    <scope>NUCLEOTIDE SEQUENCE [LARGE SCALE GENOMIC DNA]</scope>
    <source>
        <strain evidence="3 4">WN066</strain>
    </source>
</reference>
<proteinExistence type="predicted"/>
<dbReference type="Proteomes" id="UP001178888">
    <property type="component" value="Unassembled WGS sequence"/>
</dbReference>
<feature type="compositionally biased region" description="Polar residues" evidence="1">
    <location>
        <begin position="10"/>
        <end position="24"/>
    </location>
</feature>
<organism evidence="3 4">
    <name type="scientific">Bacillus salipaludis</name>
    <dbReference type="NCBI Taxonomy" id="2547811"/>
    <lineage>
        <taxon>Bacteria</taxon>
        <taxon>Bacillati</taxon>
        <taxon>Bacillota</taxon>
        <taxon>Bacilli</taxon>
        <taxon>Bacillales</taxon>
        <taxon>Bacillaceae</taxon>
        <taxon>Bacillus</taxon>
    </lineage>
</organism>
<evidence type="ECO:0000256" key="1">
    <source>
        <dbReference type="SAM" id="MobiDB-lite"/>
    </source>
</evidence>
<dbReference type="EMBL" id="SMYO01000003">
    <property type="protein sequence ID" value="TDK63046.1"/>
    <property type="molecule type" value="Genomic_DNA"/>
</dbReference>
<protein>
    <submittedName>
        <fullName evidence="3">Uncharacterized protein</fullName>
    </submittedName>
</protein>
<evidence type="ECO:0000313" key="5">
    <source>
        <dbReference type="Proteomes" id="UP001178888"/>
    </source>
</evidence>
<name>A0A4R5VVB4_9BACI</name>